<dbReference type="PROSITE" id="PS50893">
    <property type="entry name" value="ABC_TRANSPORTER_2"/>
    <property type="match status" value="1"/>
</dbReference>
<keyword evidence="1" id="KW-0813">Transport</keyword>
<comment type="caution">
    <text evidence="6">The sequence shown here is derived from an EMBL/GenBank/DDBJ whole genome shotgun (WGS) entry which is preliminary data.</text>
</comment>
<dbReference type="Pfam" id="PF12399">
    <property type="entry name" value="BCA_ABC_TP_C"/>
    <property type="match status" value="1"/>
</dbReference>
<keyword evidence="2" id="KW-1003">Cell membrane</keyword>
<evidence type="ECO:0000313" key="7">
    <source>
        <dbReference type="Proteomes" id="UP001500547"/>
    </source>
</evidence>
<evidence type="ECO:0000313" key="6">
    <source>
        <dbReference type="EMBL" id="GAA5167864.1"/>
    </source>
</evidence>
<keyword evidence="2" id="KW-0472">Membrane</keyword>
<dbReference type="InterPro" id="IPR003439">
    <property type="entry name" value="ABC_transporter-like_ATP-bd"/>
</dbReference>
<dbReference type="SMART" id="SM00382">
    <property type="entry name" value="AAA"/>
    <property type="match status" value="1"/>
</dbReference>
<evidence type="ECO:0000256" key="3">
    <source>
        <dbReference type="ARBA" id="ARBA00022741"/>
    </source>
</evidence>
<dbReference type="InterPro" id="IPR027417">
    <property type="entry name" value="P-loop_NTPase"/>
</dbReference>
<gene>
    <name evidence="6" type="ORF">GCM10025770_27140</name>
</gene>
<organism evidence="6 7">
    <name type="scientific">Viridibacterium curvum</name>
    <dbReference type="NCBI Taxonomy" id="1101404"/>
    <lineage>
        <taxon>Bacteria</taxon>
        <taxon>Pseudomonadati</taxon>
        <taxon>Pseudomonadota</taxon>
        <taxon>Betaproteobacteria</taxon>
        <taxon>Rhodocyclales</taxon>
        <taxon>Rhodocyclaceae</taxon>
        <taxon>Viridibacterium</taxon>
    </lineage>
</organism>
<dbReference type="CDD" id="cd03219">
    <property type="entry name" value="ABC_Mj1267_LivG_branched"/>
    <property type="match status" value="1"/>
</dbReference>
<dbReference type="PROSITE" id="PS00211">
    <property type="entry name" value="ABC_TRANSPORTER_1"/>
    <property type="match status" value="1"/>
</dbReference>
<proteinExistence type="predicted"/>
<keyword evidence="7" id="KW-1185">Reference proteome</keyword>
<keyword evidence="3" id="KW-0547">Nucleotide-binding</keyword>
<evidence type="ECO:0000256" key="4">
    <source>
        <dbReference type="ARBA" id="ARBA00022840"/>
    </source>
</evidence>
<keyword evidence="4 6" id="KW-0067">ATP-binding</keyword>
<evidence type="ECO:0000259" key="5">
    <source>
        <dbReference type="PROSITE" id="PS50893"/>
    </source>
</evidence>
<protein>
    <submittedName>
        <fullName evidence="6">ABC transporter ATP-binding protein</fullName>
    </submittedName>
</protein>
<dbReference type="PANTHER" id="PTHR45772">
    <property type="entry name" value="CONSERVED COMPONENT OF ABC TRANSPORTER FOR NATURAL AMINO ACIDS-RELATED"/>
    <property type="match status" value="1"/>
</dbReference>
<dbReference type="Proteomes" id="UP001500547">
    <property type="component" value="Unassembled WGS sequence"/>
</dbReference>
<dbReference type="SUPFAM" id="SSF52540">
    <property type="entry name" value="P-loop containing nucleoside triphosphate hydrolases"/>
    <property type="match status" value="1"/>
</dbReference>
<dbReference type="EMBL" id="BAABLD010000008">
    <property type="protein sequence ID" value="GAA5167864.1"/>
    <property type="molecule type" value="Genomic_DNA"/>
</dbReference>
<dbReference type="RefSeq" id="WP_345533607.1">
    <property type="nucleotide sequence ID" value="NZ_BAABLD010000008.1"/>
</dbReference>
<dbReference type="PANTHER" id="PTHR45772:SF4">
    <property type="entry name" value="ABC TRANSPORTER ATP-BINDING PROTEIN"/>
    <property type="match status" value="1"/>
</dbReference>
<name>A0ABP9QV64_9RHOO</name>
<reference evidence="7" key="1">
    <citation type="journal article" date="2019" name="Int. J. Syst. Evol. Microbiol.">
        <title>The Global Catalogue of Microorganisms (GCM) 10K type strain sequencing project: providing services to taxonomists for standard genome sequencing and annotation.</title>
        <authorList>
            <consortium name="The Broad Institute Genomics Platform"/>
            <consortium name="The Broad Institute Genome Sequencing Center for Infectious Disease"/>
            <person name="Wu L."/>
            <person name="Ma J."/>
        </authorList>
    </citation>
    <scope>NUCLEOTIDE SEQUENCE [LARGE SCALE GENOMIC DNA]</scope>
    <source>
        <strain evidence="7">JCM 18715</strain>
    </source>
</reference>
<dbReference type="GO" id="GO:0005524">
    <property type="term" value="F:ATP binding"/>
    <property type="evidence" value="ECO:0007669"/>
    <property type="project" value="UniProtKB-KW"/>
</dbReference>
<dbReference type="Pfam" id="PF00005">
    <property type="entry name" value="ABC_tran"/>
    <property type="match status" value="1"/>
</dbReference>
<sequence length="257" mass="27963">MSLLLEARNISKRFGGVQALQDVSLSIREGEIYGLIGPNGAGKTTFFNVLSGAYTADSGEFLFAGSALPAGMPHEVVQRGIARTFQNIRLFRDLTALENVMVGQHARTHAGLFGVLFQTRKVRDEEQATTQRALEWLRYVGIERFADTVSKNLSYGDQRRLEIARALATGPKLLALDEPAAGMNATETAQLRTLIEKIRGGGVSVMLIEHDVKLVMGLCDRVAVLNFGQKIAEDVPATVQRDPAVQEAYLGSSHHAA</sequence>
<evidence type="ECO:0000256" key="1">
    <source>
        <dbReference type="ARBA" id="ARBA00022448"/>
    </source>
</evidence>
<accession>A0ABP9QV64</accession>
<dbReference type="InterPro" id="IPR051120">
    <property type="entry name" value="ABC_AA/LPS_Transport"/>
</dbReference>
<feature type="domain" description="ABC transporter" evidence="5">
    <location>
        <begin position="5"/>
        <end position="252"/>
    </location>
</feature>
<dbReference type="InterPro" id="IPR032823">
    <property type="entry name" value="BCA_ABC_TP_C"/>
</dbReference>
<dbReference type="InterPro" id="IPR017871">
    <property type="entry name" value="ABC_transporter-like_CS"/>
</dbReference>
<evidence type="ECO:0000256" key="2">
    <source>
        <dbReference type="ARBA" id="ARBA00022475"/>
    </source>
</evidence>
<dbReference type="InterPro" id="IPR003593">
    <property type="entry name" value="AAA+_ATPase"/>
</dbReference>
<dbReference type="Gene3D" id="3.40.50.300">
    <property type="entry name" value="P-loop containing nucleotide triphosphate hydrolases"/>
    <property type="match status" value="1"/>
</dbReference>